<dbReference type="PANTHER" id="PTHR34153:SF2">
    <property type="entry name" value="SI:CH211-262H13.3-RELATED"/>
    <property type="match status" value="1"/>
</dbReference>
<proteinExistence type="predicted"/>
<name>A0A9P0DTN8_PHACE</name>
<evidence type="ECO:0000313" key="4">
    <source>
        <dbReference type="Proteomes" id="UP001153737"/>
    </source>
</evidence>
<evidence type="ECO:0000313" key="3">
    <source>
        <dbReference type="EMBL" id="CAH1176594.1"/>
    </source>
</evidence>
<evidence type="ECO:0000256" key="1">
    <source>
        <dbReference type="SAM" id="MobiDB-lite"/>
    </source>
</evidence>
<reference evidence="3" key="1">
    <citation type="submission" date="2022-01" db="EMBL/GenBank/DDBJ databases">
        <authorList>
            <person name="King R."/>
        </authorList>
    </citation>
    <scope>NUCLEOTIDE SEQUENCE</scope>
</reference>
<accession>A0A9P0DTN8</accession>
<dbReference type="InterPro" id="IPR032071">
    <property type="entry name" value="DUF4806"/>
</dbReference>
<feature type="domain" description="DUF4806" evidence="2">
    <location>
        <begin position="257"/>
        <end position="323"/>
    </location>
</feature>
<sequence>MNKQYSCIIFCNESDVNEESVAEVPITWLDETNTICKWPPSPALVSLYINRYKTPMDNWISYNVKVTATFATLEEARNFNKGESNVSCSGRRLVKSPDIYSPDEFLEPRKVKRPTLPPNIDHSNIRPLVQSYNEDSPENYPDKVYTVLQGPNRECIESEDDISEASGYNSEPISYPSMESGPHVASVSAPADISKETRPHVASVRAPDIPKETAESCLNDRIINLLLDIKLEIGTLTNKLTEQGLLNVESDPILETLPLKNLEDFRSLEGKVNTDPILKKKLYKTYESIGGNGSRDFVIRCLKRSFTNEMAELCSWTGQKDNYKVADSPVLKLLYMAVKKTTGVSEKDFEICVKDWLRHAKQRKERMLKKNNE</sequence>
<feature type="region of interest" description="Disordered" evidence="1">
    <location>
        <begin position="158"/>
        <end position="207"/>
    </location>
</feature>
<dbReference type="PANTHER" id="PTHR34153">
    <property type="entry name" value="SI:CH211-262H13.3-RELATED-RELATED"/>
    <property type="match status" value="1"/>
</dbReference>
<dbReference type="AlphaFoldDB" id="A0A9P0DTN8"/>
<organism evidence="3 4">
    <name type="scientific">Phaedon cochleariae</name>
    <name type="common">Mustard beetle</name>
    <dbReference type="NCBI Taxonomy" id="80249"/>
    <lineage>
        <taxon>Eukaryota</taxon>
        <taxon>Metazoa</taxon>
        <taxon>Ecdysozoa</taxon>
        <taxon>Arthropoda</taxon>
        <taxon>Hexapoda</taxon>
        <taxon>Insecta</taxon>
        <taxon>Pterygota</taxon>
        <taxon>Neoptera</taxon>
        <taxon>Endopterygota</taxon>
        <taxon>Coleoptera</taxon>
        <taxon>Polyphaga</taxon>
        <taxon>Cucujiformia</taxon>
        <taxon>Chrysomeloidea</taxon>
        <taxon>Chrysomelidae</taxon>
        <taxon>Chrysomelinae</taxon>
        <taxon>Chrysomelini</taxon>
        <taxon>Phaedon</taxon>
    </lineage>
</organism>
<dbReference type="EMBL" id="OU896713">
    <property type="protein sequence ID" value="CAH1176594.1"/>
    <property type="molecule type" value="Genomic_DNA"/>
</dbReference>
<gene>
    <name evidence="3" type="ORF">PHAECO_LOCUS11015</name>
</gene>
<reference evidence="3" key="2">
    <citation type="submission" date="2022-10" db="EMBL/GenBank/DDBJ databases">
        <authorList>
            <consortium name="ENA_rothamsted_submissions"/>
            <consortium name="culmorum"/>
            <person name="King R."/>
        </authorList>
    </citation>
    <scope>NUCLEOTIDE SEQUENCE</scope>
</reference>
<keyword evidence="4" id="KW-1185">Reference proteome</keyword>
<dbReference type="Pfam" id="PF16064">
    <property type="entry name" value="DUF4806"/>
    <property type="match status" value="1"/>
</dbReference>
<evidence type="ECO:0000259" key="2">
    <source>
        <dbReference type="Pfam" id="PF16064"/>
    </source>
</evidence>
<protein>
    <recommendedName>
        <fullName evidence="2">DUF4806 domain-containing protein</fullName>
    </recommendedName>
</protein>
<dbReference type="OrthoDB" id="6784289at2759"/>
<dbReference type="Proteomes" id="UP001153737">
    <property type="component" value="Chromosome 7"/>
</dbReference>